<feature type="active site" description="Charge relay system" evidence="6">
    <location>
        <position position="256"/>
    </location>
</feature>
<keyword evidence="2" id="KW-0964">Secreted</keyword>
<evidence type="ECO:0000256" key="1">
    <source>
        <dbReference type="ARBA" id="ARBA00011073"/>
    </source>
</evidence>
<feature type="signal peptide" evidence="7">
    <location>
        <begin position="1"/>
        <end position="37"/>
    </location>
</feature>
<evidence type="ECO:0000259" key="9">
    <source>
        <dbReference type="Pfam" id="PF02225"/>
    </source>
</evidence>
<comment type="similarity">
    <text evidence="1 6">Belongs to the peptidase S8 family.</text>
</comment>
<evidence type="ECO:0000256" key="4">
    <source>
        <dbReference type="ARBA" id="ARBA00022801"/>
    </source>
</evidence>
<protein>
    <submittedName>
        <fullName evidence="10">S8 family serine peptidase</fullName>
    </submittedName>
</protein>
<dbReference type="PANTHER" id="PTHR43806">
    <property type="entry name" value="PEPTIDASE S8"/>
    <property type="match status" value="1"/>
</dbReference>
<dbReference type="PANTHER" id="PTHR43806:SF11">
    <property type="entry name" value="CEREVISIN-RELATED"/>
    <property type="match status" value="1"/>
</dbReference>
<reference evidence="10 11" key="1">
    <citation type="submission" date="2023-06" db="EMBL/GenBank/DDBJ databases">
        <title>Microbacterium sp. nov., isolated from a waste landfill.</title>
        <authorList>
            <person name="Wen W."/>
        </authorList>
    </citation>
    <scope>NUCLEOTIDE SEQUENCE [LARGE SCALE GENOMIC DNA]</scope>
    <source>
        <strain evidence="10 11">ASV49</strain>
    </source>
</reference>
<evidence type="ECO:0000256" key="6">
    <source>
        <dbReference type="PROSITE-ProRule" id="PRU01240"/>
    </source>
</evidence>
<dbReference type="InterPro" id="IPR015500">
    <property type="entry name" value="Peptidase_S8_subtilisin-rel"/>
</dbReference>
<organism evidence="10 11">
    <name type="scientific">Microbacterium candidum</name>
    <dbReference type="NCBI Taxonomy" id="3041922"/>
    <lineage>
        <taxon>Bacteria</taxon>
        <taxon>Bacillati</taxon>
        <taxon>Actinomycetota</taxon>
        <taxon>Actinomycetes</taxon>
        <taxon>Micrococcales</taxon>
        <taxon>Microbacteriaceae</taxon>
        <taxon>Microbacterium</taxon>
    </lineage>
</organism>
<dbReference type="SUPFAM" id="SSF52743">
    <property type="entry name" value="Subtilisin-like"/>
    <property type="match status" value="1"/>
</dbReference>
<keyword evidence="5 6" id="KW-0720">Serine protease</keyword>
<comment type="caution">
    <text evidence="10">The sequence shown here is derived from an EMBL/GenBank/DDBJ whole genome shotgun (WGS) entry which is preliminary data.</text>
</comment>
<dbReference type="InterPro" id="IPR023828">
    <property type="entry name" value="Peptidase_S8_Ser-AS"/>
</dbReference>
<evidence type="ECO:0000313" key="10">
    <source>
        <dbReference type="EMBL" id="MDL9980153.1"/>
    </source>
</evidence>
<dbReference type="InterPro" id="IPR050131">
    <property type="entry name" value="Peptidase_S8_subtilisin-like"/>
</dbReference>
<dbReference type="Pfam" id="PF02225">
    <property type="entry name" value="PA"/>
    <property type="match status" value="1"/>
</dbReference>
<dbReference type="PRINTS" id="PR00723">
    <property type="entry name" value="SUBTILISIN"/>
</dbReference>
<keyword evidence="2" id="KW-0134">Cell wall</keyword>
<feature type="domain" description="Peptidase S8/S53" evidence="8">
    <location>
        <begin position="247"/>
        <end position="500"/>
    </location>
</feature>
<keyword evidence="4 6" id="KW-0378">Hydrolase</keyword>
<keyword evidence="3 6" id="KW-0645">Protease</keyword>
<evidence type="ECO:0000259" key="8">
    <source>
        <dbReference type="Pfam" id="PF00082"/>
    </source>
</evidence>
<dbReference type="PROSITE" id="PS51892">
    <property type="entry name" value="SUBTILASE"/>
    <property type="match status" value="1"/>
</dbReference>
<dbReference type="Pfam" id="PF00082">
    <property type="entry name" value="Peptidase_S8"/>
    <property type="match status" value="1"/>
</dbReference>
<dbReference type="Proteomes" id="UP001235064">
    <property type="component" value="Unassembled WGS sequence"/>
</dbReference>
<dbReference type="InterPro" id="IPR036852">
    <property type="entry name" value="Peptidase_S8/S53_dom_sf"/>
</dbReference>
<feature type="active site" description="Charge relay system" evidence="6">
    <location>
        <position position="462"/>
    </location>
</feature>
<dbReference type="PROSITE" id="PS00138">
    <property type="entry name" value="SUBTILASE_SER"/>
    <property type="match status" value="1"/>
</dbReference>
<dbReference type="InterPro" id="IPR003137">
    <property type="entry name" value="PA_domain"/>
</dbReference>
<dbReference type="InterPro" id="IPR000209">
    <property type="entry name" value="Peptidase_S8/S53_dom"/>
</dbReference>
<name>A0ABT7N0B8_9MICO</name>
<dbReference type="Gene3D" id="3.50.30.30">
    <property type="match status" value="1"/>
</dbReference>
<keyword evidence="7" id="KW-0732">Signal</keyword>
<feature type="domain" description="PA" evidence="9">
    <location>
        <begin position="820"/>
        <end position="899"/>
    </location>
</feature>
<dbReference type="InterPro" id="IPR022398">
    <property type="entry name" value="Peptidase_S8_His-AS"/>
</dbReference>
<evidence type="ECO:0000256" key="7">
    <source>
        <dbReference type="SAM" id="SignalP"/>
    </source>
</evidence>
<dbReference type="PROSITE" id="PS00137">
    <property type="entry name" value="SUBTILASE_HIS"/>
    <property type="match status" value="1"/>
</dbReference>
<sequence>MPHAFRSFVRAPRAVIAAACTVAIAAAGLGLAAPATAASTATAAAAATGNAAPPAKGAAKAASRADHTVTLITGDRVHVHTLPGGKQTVEVDTVTPGAGYRTATVRGDLLVIPDAVRRYLAAGVLDRDLFNVTRLIADGYDDAHVTATPVILEMQKGPQAFSASAPVPGIDVGRPLASIDGAAATAAHGDAAATWAALTSGPTTFDATPSLAGGIAAIHLDGKVKATLDTSVPWVGAPHAWAEGLTGTGVTVAVLDTGYDPTHPDLAGRVSADSQSFVPGEEVANDVVGHGTHVSSTIAGTGAASGGKYRGVADGTTLLEGKVLGSDGSGQDSWVIAGMEWAAKHAPIVSMSLSSDTPSDGASLMDQALNSLSESTGALFIVAAGNDGLPERMGAPGSAADALTVGSVDDPSGALSWFSNQGPLAGSGALKPDITAPGNDITAARSAQSPGDGYYVSMSGTSMATPHVAGAAAIVKQQHPDYTGAQLRAAVVSTAKDVGLSSYQAGTGALDVAAAVDTPVVASGSGDFGMLSWGAAPTPVSRTITYTNRSAAAVTVSLSTSFTDTTPGSSGADASGALSLNAKTLDIAAGGTASVTVTADRAALARGTQHSGALVASVNGASVARTALGLITESERYNLTLTASDFAGKPLEAFPILYNLDTGDYVFPDVSGTTTLRLPVGHYSATAFMDVARTPDTLATVYAGDPYITLDKDKTVAFDARKTKQVTADVGKKGLEQLVRRMNLSEGDFENGALVSVWADEMWAQPMDVAKAAHFDFTTRWRLTHTRLNLSIGGTALDVIPLYGSTPLEGRLQSFAVDGGDGSPEALAAAGAKGQVAVVTRSAGISTMQQAADAAAAGVKLLVIANDAEGEFSEWVGGDDGATNVGIPVASISGVQGKAVLADLAKHPRRQVSGSGEPYSSEVWDLARYSANQVPSDLTYRPQNLARVDTTFYGNKGDQVGELRWDLEPTGKYGFGLPMPTERGLVRTDWVDPSVGWYQEVATIAADWVIRDIARHYKPGQQLKTAYFGPIVRPYVGQGYWGPVRVGPGLSLNTPAWSDGGDVEHTGALDMFLPAPAGTMNTDLYVNGALVQTSPWPDINYWDMPEGDAKVRAVVTTTHDGTSLPSSTKTVTEWDFTTSGTSDDWSYRLQPLLQAYYDLGIDPSGKAGTDRKKGAPITIGLQIGHLAGAVRSAPVKDTTVEVRVPGGGWVPVPLTLVSRQTSDAGPAPTSDGFARGRAYVATYSAALPVPDAGGWIDLRVTSSDTAGNSFSQEIERAVEVSAVKGASARG</sequence>
<feature type="active site" description="Charge relay system" evidence="6">
    <location>
        <position position="290"/>
    </location>
</feature>
<evidence type="ECO:0000256" key="3">
    <source>
        <dbReference type="ARBA" id="ARBA00022670"/>
    </source>
</evidence>
<keyword evidence="11" id="KW-1185">Reference proteome</keyword>
<evidence type="ECO:0000256" key="5">
    <source>
        <dbReference type="ARBA" id="ARBA00022825"/>
    </source>
</evidence>
<gene>
    <name evidence="10" type="ORF">QSV35_12500</name>
</gene>
<dbReference type="Gene3D" id="3.40.50.200">
    <property type="entry name" value="Peptidase S8/S53 domain"/>
    <property type="match status" value="1"/>
</dbReference>
<feature type="chain" id="PRO_5045998212" evidence="7">
    <location>
        <begin position="38"/>
        <end position="1290"/>
    </location>
</feature>
<evidence type="ECO:0000313" key="11">
    <source>
        <dbReference type="Proteomes" id="UP001235064"/>
    </source>
</evidence>
<accession>A0ABT7N0B8</accession>
<evidence type="ECO:0000256" key="2">
    <source>
        <dbReference type="ARBA" id="ARBA00022512"/>
    </source>
</evidence>
<dbReference type="RefSeq" id="WP_286289112.1">
    <property type="nucleotide sequence ID" value="NZ_JASXSZ010000004.1"/>
</dbReference>
<proteinExistence type="inferred from homology"/>
<dbReference type="EMBL" id="JASXSZ010000004">
    <property type="protein sequence ID" value="MDL9980153.1"/>
    <property type="molecule type" value="Genomic_DNA"/>
</dbReference>